<dbReference type="Proteomes" id="UP000450676">
    <property type="component" value="Unassembled WGS sequence"/>
</dbReference>
<organism evidence="2 3">
    <name type="scientific">Pseudoduganella aquatica</name>
    <dbReference type="NCBI Taxonomy" id="2660641"/>
    <lineage>
        <taxon>Bacteria</taxon>
        <taxon>Pseudomonadati</taxon>
        <taxon>Pseudomonadota</taxon>
        <taxon>Betaproteobacteria</taxon>
        <taxon>Burkholderiales</taxon>
        <taxon>Oxalobacteraceae</taxon>
        <taxon>Telluria group</taxon>
        <taxon>Pseudoduganella</taxon>
    </lineage>
</organism>
<keyword evidence="3" id="KW-1185">Reference proteome</keyword>
<dbReference type="AlphaFoldDB" id="A0A7X4KQL6"/>
<reference evidence="2 3" key="1">
    <citation type="submission" date="2019-12" db="EMBL/GenBank/DDBJ databases">
        <title>Novel species isolated from a subtropical stream in China.</title>
        <authorList>
            <person name="Lu H."/>
        </authorList>
    </citation>
    <scope>NUCLEOTIDE SEQUENCE [LARGE SCALE GENOMIC DNA]</scope>
    <source>
        <strain evidence="2 3">FT127W</strain>
    </source>
</reference>
<protein>
    <submittedName>
        <fullName evidence="2">DUF3108 domain-containing protein</fullName>
    </submittedName>
</protein>
<dbReference type="EMBL" id="WWCU01000054">
    <property type="protein sequence ID" value="MYN11065.1"/>
    <property type="molecule type" value="Genomic_DNA"/>
</dbReference>
<gene>
    <name evidence="2" type="ORF">GTP77_27480</name>
</gene>
<proteinExistence type="predicted"/>
<feature type="region of interest" description="Disordered" evidence="1">
    <location>
        <begin position="59"/>
        <end position="94"/>
    </location>
</feature>
<comment type="caution">
    <text evidence="2">The sequence shown here is derived from an EMBL/GenBank/DDBJ whole genome shotgun (WGS) entry which is preliminary data.</text>
</comment>
<feature type="non-terminal residue" evidence="2">
    <location>
        <position position="94"/>
    </location>
</feature>
<evidence type="ECO:0000313" key="3">
    <source>
        <dbReference type="Proteomes" id="UP000450676"/>
    </source>
</evidence>
<evidence type="ECO:0000256" key="1">
    <source>
        <dbReference type="SAM" id="MobiDB-lite"/>
    </source>
</evidence>
<feature type="compositionally biased region" description="Pro residues" evidence="1">
    <location>
        <begin position="78"/>
        <end position="94"/>
    </location>
</feature>
<accession>A0A7X4KQL6</accession>
<name>A0A7X4KQL6_9BURK</name>
<evidence type="ECO:0000313" key="2">
    <source>
        <dbReference type="EMBL" id="MYN11065.1"/>
    </source>
</evidence>
<sequence length="94" mass="10107">MTIVSFLSRRRRVLALCAATAVLHFVTIDWLGARLGPQQSTAVRPAPSVMQAQLRLALPKRSASSEPPPEVKQLDPAAPKPAPKAPQARPAPRP</sequence>